<dbReference type="Proteomes" id="UP000664699">
    <property type="component" value="Unassembled WGS sequence"/>
</dbReference>
<evidence type="ECO:0000256" key="2">
    <source>
        <dbReference type="ARBA" id="ARBA00022448"/>
    </source>
</evidence>
<evidence type="ECO:0000259" key="8">
    <source>
        <dbReference type="PROSITE" id="PS50850"/>
    </source>
</evidence>
<dbReference type="Gene3D" id="1.20.1250.20">
    <property type="entry name" value="MFS general substrate transporter like domains"/>
    <property type="match status" value="1"/>
</dbReference>
<keyword evidence="10" id="KW-1185">Reference proteome</keyword>
<dbReference type="SUPFAM" id="SSF103473">
    <property type="entry name" value="MFS general substrate transporter"/>
    <property type="match status" value="1"/>
</dbReference>
<name>A0ABS3EJ37_9HYPH</name>
<feature type="transmembrane region" description="Helical" evidence="7">
    <location>
        <begin position="12"/>
        <end position="38"/>
    </location>
</feature>
<feature type="domain" description="Major facilitator superfamily (MFS) profile" evidence="8">
    <location>
        <begin position="1"/>
        <end position="399"/>
    </location>
</feature>
<dbReference type="CDD" id="cd06173">
    <property type="entry name" value="MFS_MefA_like"/>
    <property type="match status" value="1"/>
</dbReference>
<keyword evidence="2" id="KW-0813">Transport</keyword>
<feature type="transmembrane region" description="Helical" evidence="7">
    <location>
        <begin position="373"/>
        <end position="394"/>
    </location>
</feature>
<feature type="transmembrane region" description="Helical" evidence="7">
    <location>
        <begin position="225"/>
        <end position="245"/>
    </location>
</feature>
<evidence type="ECO:0000256" key="7">
    <source>
        <dbReference type="SAM" id="Phobius"/>
    </source>
</evidence>
<evidence type="ECO:0000256" key="1">
    <source>
        <dbReference type="ARBA" id="ARBA00004651"/>
    </source>
</evidence>
<evidence type="ECO:0000256" key="4">
    <source>
        <dbReference type="ARBA" id="ARBA00022692"/>
    </source>
</evidence>
<protein>
    <submittedName>
        <fullName evidence="9">MFS transporter</fullName>
    </submittedName>
</protein>
<accession>A0ABS3EJ37</accession>
<dbReference type="InterPro" id="IPR010290">
    <property type="entry name" value="TM_effector"/>
</dbReference>
<feature type="transmembrane region" description="Helical" evidence="7">
    <location>
        <begin position="80"/>
        <end position="97"/>
    </location>
</feature>
<dbReference type="Pfam" id="PF05977">
    <property type="entry name" value="MFS_3"/>
    <property type="match status" value="1"/>
</dbReference>
<evidence type="ECO:0000313" key="9">
    <source>
        <dbReference type="EMBL" id="MBO0131975.1"/>
    </source>
</evidence>
<dbReference type="PROSITE" id="PS50850">
    <property type="entry name" value="MFS"/>
    <property type="match status" value="1"/>
</dbReference>
<dbReference type="PANTHER" id="PTHR23513:SF11">
    <property type="entry name" value="STAPHYLOFERRIN A TRANSPORTER"/>
    <property type="match status" value="1"/>
</dbReference>
<feature type="transmembrane region" description="Helical" evidence="7">
    <location>
        <begin position="141"/>
        <end position="163"/>
    </location>
</feature>
<keyword evidence="3" id="KW-1003">Cell membrane</keyword>
<dbReference type="RefSeq" id="WP_207134479.1">
    <property type="nucleotide sequence ID" value="NZ_JAFLNA010000007.1"/>
</dbReference>
<gene>
    <name evidence="9" type="ORF">JZX89_14625</name>
</gene>
<feature type="transmembrane region" description="Helical" evidence="7">
    <location>
        <begin position="257"/>
        <end position="279"/>
    </location>
</feature>
<dbReference type="InterPro" id="IPR020846">
    <property type="entry name" value="MFS_dom"/>
</dbReference>
<evidence type="ECO:0000256" key="5">
    <source>
        <dbReference type="ARBA" id="ARBA00022989"/>
    </source>
</evidence>
<keyword evidence="6 7" id="KW-0472">Membrane</keyword>
<evidence type="ECO:0000256" key="3">
    <source>
        <dbReference type="ARBA" id="ARBA00022475"/>
    </source>
</evidence>
<organism evidence="9 10">
    <name type="scientific">Agrobacterium burrii</name>
    <dbReference type="NCBI Taxonomy" id="2815339"/>
    <lineage>
        <taxon>Bacteria</taxon>
        <taxon>Pseudomonadati</taxon>
        <taxon>Pseudomonadota</taxon>
        <taxon>Alphaproteobacteria</taxon>
        <taxon>Hyphomicrobiales</taxon>
        <taxon>Rhizobiaceae</taxon>
        <taxon>Rhizobium/Agrobacterium group</taxon>
        <taxon>Agrobacterium</taxon>
        <taxon>Agrobacterium tumefaciens complex</taxon>
    </lineage>
</organism>
<proteinExistence type="predicted"/>
<keyword evidence="4 7" id="KW-0812">Transmembrane</keyword>
<comment type="caution">
    <text evidence="9">The sequence shown here is derived from an EMBL/GenBank/DDBJ whole genome shotgun (WGS) entry which is preliminary data.</text>
</comment>
<sequence>MSLIRLLSRGQFAVYTAGNCISLVGTWMQRIACSLVVWDMTQSAAWLGVLAAADLLPTIVVGPLGGAAADRWNVLKLNQLCQFILAVIATLVAALIYFDLLSLWTLIGAILFQGCIIALGQPARMTIVQELVSRDDVPRAVAINSMNVNLARLIGPALAGLLIVQFDVVWVFVLNAIATIVFVLVLHRVKAPMAGLKDQPVGNFLIEIVEGFRYVASNRGMRRMLLLLLAGGIFVRAIAEMLPAFAAGFSGPAATGLAALTSSMAFGSVTAGLTMNLYIVPSKLPIQVTMAWLLAALTAIAFALSHSLWLMALFAAAMGYLSSVSLVATQTYIQLAAPAGLRGRALSIHGLIFRASPSLGAMILGFTSDVFGLTMPVLASATVMIVIVGLIGLCSCSSK</sequence>
<reference evidence="9 10" key="1">
    <citation type="submission" date="2021-03" db="EMBL/GenBank/DDBJ databases">
        <title>Whole genome sequence of Agrobacterium sp. strain Rnr.</title>
        <authorList>
            <person name="Mafakheri H."/>
            <person name="Taghavi S.M."/>
            <person name="Nemanja K."/>
            <person name="Osdaghi E."/>
        </authorList>
    </citation>
    <scope>NUCLEOTIDE SEQUENCE [LARGE SCALE GENOMIC DNA]</scope>
    <source>
        <strain evidence="9 10">Rnr</strain>
    </source>
</reference>
<dbReference type="EMBL" id="JAFLNA010000007">
    <property type="protein sequence ID" value="MBO0131975.1"/>
    <property type="molecule type" value="Genomic_DNA"/>
</dbReference>
<evidence type="ECO:0000313" key="10">
    <source>
        <dbReference type="Proteomes" id="UP000664699"/>
    </source>
</evidence>
<feature type="transmembrane region" description="Helical" evidence="7">
    <location>
        <begin position="44"/>
        <end position="68"/>
    </location>
</feature>
<feature type="transmembrane region" description="Helical" evidence="7">
    <location>
        <begin position="286"/>
        <end position="304"/>
    </location>
</feature>
<dbReference type="PANTHER" id="PTHR23513">
    <property type="entry name" value="INTEGRAL MEMBRANE EFFLUX PROTEIN-RELATED"/>
    <property type="match status" value="1"/>
</dbReference>
<feature type="transmembrane region" description="Helical" evidence="7">
    <location>
        <begin position="103"/>
        <end position="120"/>
    </location>
</feature>
<evidence type="ECO:0000256" key="6">
    <source>
        <dbReference type="ARBA" id="ARBA00023136"/>
    </source>
</evidence>
<keyword evidence="5 7" id="KW-1133">Transmembrane helix</keyword>
<comment type="subcellular location">
    <subcellularLocation>
        <location evidence="1">Cell membrane</location>
        <topology evidence="1">Multi-pass membrane protein</topology>
    </subcellularLocation>
</comment>
<feature type="transmembrane region" description="Helical" evidence="7">
    <location>
        <begin position="169"/>
        <end position="187"/>
    </location>
</feature>
<dbReference type="InterPro" id="IPR036259">
    <property type="entry name" value="MFS_trans_sf"/>
</dbReference>